<dbReference type="InterPro" id="IPR008514">
    <property type="entry name" value="T6SS_Hcp"/>
</dbReference>
<reference evidence="1" key="1">
    <citation type="submission" date="2016-04" db="EMBL/GenBank/DDBJ databases">
        <authorList>
            <person name="Evans L.H."/>
            <person name="Alamgir A."/>
            <person name="Owens N."/>
            <person name="Weber N.D."/>
            <person name="Virtaneva K."/>
            <person name="Barbian K."/>
            <person name="Babar A."/>
            <person name="Rosenke K."/>
        </authorList>
    </citation>
    <scope>NUCLEOTIDE SEQUENCE</scope>
    <source>
        <strain evidence="1">86-2</strain>
    </source>
</reference>
<dbReference type="PANTHER" id="PTHR34319">
    <property type="entry name" value="MAJOR EXPORTED PROTEIN"/>
    <property type="match status" value="1"/>
</dbReference>
<organism evidence="1">
    <name type="scientific">uncultured Citrobacter sp</name>
    <dbReference type="NCBI Taxonomy" id="200446"/>
    <lineage>
        <taxon>Bacteria</taxon>
        <taxon>Pseudomonadati</taxon>
        <taxon>Pseudomonadota</taxon>
        <taxon>Gammaproteobacteria</taxon>
        <taxon>Enterobacterales</taxon>
        <taxon>Enterobacteriaceae</taxon>
        <taxon>Citrobacter</taxon>
        <taxon>environmental samples</taxon>
    </lineage>
</organism>
<sequence length="159" mass="18254">MSHLSWLTLTGEIQGDISAQCGSRSSIGNKSQTRHIDQIMIYALEHETSRQQNVCHHELQIIKPVDRSSPLLSKAINDNETLECELDLYRVNPGGQQEIYYKIKLFKAHISNIKIIVPHNIIENGNEAQERVCFTYESISWEHCMASTSAFSFWSDRLF</sequence>
<accession>A0A212ISM9</accession>
<dbReference type="NCBIfam" id="TIGR03344">
    <property type="entry name" value="VI_effect_Hcp1"/>
    <property type="match status" value="1"/>
</dbReference>
<dbReference type="Gene3D" id="2.30.110.20">
    <property type="entry name" value="Hcp1-like"/>
    <property type="match status" value="1"/>
</dbReference>
<dbReference type="SUPFAM" id="SSF141452">
    <property type="entry name" value="Hcp1-like"/>
    <property type="match status" value="1"/>
</dbReference>
<dbReference type="AlphaFoldDB" id="A0A212ISM9"/>
<dbReference type="RefSeq" id="WP_044263814.1">
    <property type="nucleotide sequence ID" value="NZ_LT598674.1"/>
</dbReference>
<dbReference type="EMBL" id="FLUA01000091">
    <property type="protein sequence ID" value="SBV69798.1"/>
    <property type="molecule type" value="Genomic_DNA"/>
</dbReference>
<evidence type="ECO:0000313" key="1">
    <source>
        <dbReference type="EMBL" id="SBV69798.1"/>
    </source>
</evidence>
<proteinExistence type="predicted"/>
<name>A0A212ISM9_9ENTR</name>
<dbReference type="InterPro" id="IPR052947">
    <property type="entry name" value="T6SS_Hcp1_domain"/>
</dbReference>
<dbReference type="PANTHER" id="PTHR34319:SF7">
    <property type="entry name" value="HNH ENDONUCLEASE DOMAIN-CONTAINING PROTEIN"/>
    <property type="match status" value="1"/>
</dbReference>
<protein>
    <submittedName>
        <fullName evidence="1">Hcp family T6SS protein CtsH4</fullName>
    </submittedName>
</protein>
<gene>
    <name evidence="1" type="primary">ctsH</name>
    <name evidence="1" type="ORF">KL86CIT2_880003</name>
</gene>
<dbReference type="InterPro" id="IPR036624">
    <property type="entry name" value="Hcp1-lik_sf"/>
</dbReference>
<dbReference type="Pfam" id="PF05638">
    <property type="entry name" value="T6SS_HCP"/>
    <property type="match status" value="1"/>
</dbReference>